<keyword evidence="2" id="KW-1185">Reference proteome</keyword>
<dbReference type="EMBL" id="CP122539">
    <property type="protein sequence ID" value="WGH75368.1"/>
    <property type="molecule type" value="Genomic_DNA"/>
</dbReference>
<name>A0ABY8L1Q3_9FLAO</name>
<accession>A0ABY8L1Q3</accession>
<gene>
    <name evidence="1" type="ORF">P8625_15040</name>
</gene>
<proteinExistence type="predicted"/>
<dbReference type="RefSeq" id="WP_279651253.1">
    <property type="nucleotide sequence ID" value="NZ_CP122539.1"/>
</dbReference>
<evidence type="ECO:0008006" key="3">
    <source>
        <dbReference type="Google" id="ProtNLM"/>
    </source>
</evidence>
<reference evidence="1 2" key="1">
    <citation type="submission" date="2023-04" db="EMBL/GenBank/DDBJ databases">
        <title>Tenacibaculum tangerinum sp. nov., isolated from sea tidal flat of South Korea.</title>
        <authorList>
            <person name="Lee S.H."/>
            <person name="Kim J.-J."/>
        </authorList>
    </citation>
    <scope>NUCLEOTIDE SEQUENCE [LARGE SCALE GENOMIC DNA]</scope>
    <source>
        <strain evidence="1 2">GRR-S3-23</strain>
    </source>
</reference>
<sequence>MRFLILFFTCILLLCCQQEKKIKKPTWLFGKWQRMHNEAISQGETLQLLESISGNASGSGFFSISSTQGEGSETDSRYTGELTITKFDFTNKIVSGTFWFDIKHPTTGATVEIREGRFDTLFTQ</sequence>
<evidence type="ECO:0000313" key="2">
    <source>
        <dbReference type="Proteomes" id="UP001232001"/>
    </source>
</evidence>
<dbReference type="Proteomes" id="UP001232001">
    <property type="component" value="Chromosome"/>
</dbReference>
<evidence type="ECO:0000313" key="1">
    <source>
        <dbReference type="EMBL" id="WGH75368.1"/>
    </source>
</evidence>
<organism evidence="1 2">
    <name type="scientific">Tenacibaculum tangerinum</name>
    <dbReference type="NCBI Taxonomy" id="3038772"/>
    <lineage>
        <taxon>Bacteria</taxon>
        <taxon>Pseudomonadati</taxon>
        <taxon>Bacteroidota</taxon>
        <taxon>Flavobacteriia</taxon>
        <taxon>Flavobacteriales</taxon>
        <taxon>Flavobacteriaceae</taxon>
        <taxon>Tenacibaculum</taxon>
    </lineage>
</organism>
<protein>
    <recommendedName>
        <fullName evidence="3">Lipocalin-like domain-containing protein</fullName>
    </recommendedName>
</protein>